<dbReference type="EMBL" id="JACHJL010000005">
    <property type="protein sequence ID" value="MBB5935547.1"/>
    <property type="molecule type" value="Genomic_DNA"/>
</dbReference>
<accession>A0A7W9QA98</accession>
<sequence>MDHNVEITEVAAGYETPVVLDVGAVVVVTLGTQTFDTAADSQYKTS</sequence>
<dbReference type="NCBIfam" id="NF033521">
    <property type="entry name" value="lasso_leader_L3"/>
    <property type="match status" value="1"/>
</dbReference>
<keyword evidence="2" id="KW-1185">Reference proteome</keyword>
<evidence type="ECO:0000313" key="2">
    <source>
        <dbReference type="Proteomes" id="UP000588098"/>
    </source>
</evidence>
<proteinExistence type="predicted"/>
<name>A0A7W9QA98_9ACTN</name>
<dbReference type="RefSeq" id="WP_184572080.1">
    <property type="nucleotide sequence ID" value="NZ_JACHJL010000005.1"/>
</dbReference>
<protein>
    <recommendedName>
        <fullName evidence="3">Lasso RiPP family leader peptide-containing protein</fullName>
    </recommendedName>
</protein>
<reference evidence="1 2" key="1">
    <citation type="submission" date="2020-08" db="EMBL/GenBank/DDBJ databases">
        <title>Genomic Encyclopedia of Type Strains, Phase III (KMG-III): the genomes of soil and plant-associated and newly described type strains.</title>
        <authorList>
            <person name="Whitman W."/>
        </authorList>
    </citation>
    <scope>NUCLEOTIDE SEQUENCE [LARGE SCALE GENOMIC DNA]</scope>
    <source>
        <strain evidence="1 2">CECT 8305</strain>
    </source>
</reference>
<comment type="caution">
    <text evidence="1">The sequence shown here is derived from an EMBL/GenBank/DDBJ whole genome shotgun (WGS) entry which is preliminary data.</text>
</comment>
<evidence type="ECO:0008006" key="3">
    <source>
        <dbReference type="Google" id="ProtNLM"/>
    </source>
</evidence>
<organism evidence="1 2">
    <name type="scientific">Streptomyces zagrosensis</name>
    <dbReference type="NCBI Taxonomy" id="1042984"/>
    <lineage>
        <taxon>Bacteria</taxon>
        <taxon>Bacillati</taxon>
        <taxon>Actinomycetota</taxon>
        <taxon>Actinomycetes</taxon>
        <taxon>Kitasatosporales</taxon>
        <taxon>Streptomycetaceae</taxon>
        <taxon>Streptomyces</taxon>
    </lineage>
</organism>
<dbReference type="AlphaFoldDB" id="A0A7W9QA98"/>
<dbReference type="Proteomes" id="UP000588098">
    <property type="component" value="Unassembled WGS sequence"/>
</dbReference>
<gene>
    <name evidence="1" type="ORF">FHS42_002609</name>
</gene>
<evidence type="ECO:0000313" key="1">
    <source>
        <dbReference type="EMBL" id="MBB5935547.1"/>
    </source>
</evidence>